<gene>
    <name evidence="1" type="ORF">ACFSQS_15720</name>
</gene>
<dbReference type="Gene3D" id="3.40.630.40">
    <property type="entry name" value="Zn-dependent exopeptidases"/>
    <property type="match status" value="1"/>
</dbReference>
<dbReference type="EMBL" id="JBHULK010000010">
    <property type="protein sequence ID" value="MFD2536559.1"/>
    <property type="molecule type" value="Genomic_DNA"/>
</dbReference>
<dbReference type="SUPFAM" id="SSF53187">
    <property type="entry name" value="Zn-dependent exopeptidases"/>
    <property type="match status" value="1"/>
</dbReference>
<keyword evidence="1" id="KW-0378">Hydrolase</keyword>
<organism evidence="1 2">
    <name type="scientific">Gelatiniphilus marinus</name>
    <dbReference type="NCBI Taxonomy" id="1759464"/>
    <lineage>
        <taxon>Bacteria</taxon>
        <taxon>Pseudomonadati</taxon>
        <taxon>Bacteroidota</taxon>
        <taxon>Flavobacteriia</taxon>
        <taxon>Flavobacteriales</taxon>
        <taxon>Flavobacteriaceae</taxon>
        <taxon>Gelatiniphilus</taxon>
    </lineage>
</organism>
<dbReference type="Pfam" id="PF05013">
    <property type="entry name" value="FGase"/>
    <property type="match status" value="1"/>
</dbReference>
<proteinExistence type="predicted"/>
<protein>
    <submittedName>
        <fullName evidence="1">N-formylglutamate amidohydrolase</fullName>
        <ecNumber evidence="1">3.5.1.68</ecNumber>
    </submittedName>
</protein>
<accession>A0ABW5JVZ6</accession>
<evidence type="ECO:0000313" key="1">
    <source>
        <dbReference type="EMBL" id="MFD2536559.1"/>
    </source>
</evidence>
<reference evidence="2" key="1">
    <citation type="journal article" date="2019" name="Int. J. Syst. Evol. Microbiol.">
        <title>The Global Catalogue of Microorganisms (GCM) 10K type strain sequencing project: providing services to taxonomists for standard genome sequencing and annotation.</title>
        <authorList>
            <consortium name="The Broad Institute Genomics Platform"/>
            <consortium name="The Broad Institute Genome Sequencing Center for Infectious Disease"/>
            <person name="Wu L."/>
            <person name="Ma J."/>
        </authorList>
    </citation>
    <scope>NUCLEOTIDE SEQUENCE [LARGE SCALE GENOMIC DNA]</scope>
    <source>
        <strain evidence="2">KCTC 42903</strain>
    </source>
</reference>
<dbReference type="GO" id="GO:0050129">
    <property type="term" value="F:N-formylglutamate deformylase activity"/>
    <property type="evidence" value="ECO:0007669"/>
    <property type="project" value="UniProtKB-EC"/>
</dbReference>
<dbReference type="Proteomes" id="UP001597441">
    <property type="component" value="Unassembled WGS sequence"/>
</dbReference>
<keyword evidence="2" id="KW-1185">Reference proteome</keyword>
<evidence type="ECO:0000313" key="2">
    <source>
        <dbReference type="Proteomes" id="UP001597441"/>
    </source>
</evidence>
<dbReference type="RefSeq" id="WP_388021121.1">
    <property type="nucleotide sequence ID" value="NZ_JBHUDT010000004.1"/>
</dbReference>
<sequence length="247" mass="29262">MKKLILHIPHSGNKIPIKDGYILEDKVLENEIFKLTDWHTQDLYCVKNCESIIFEYSRIFCDPERFSDDLQEPMAKVGMGVLYEKTDDGETMRIISKELRHKILNEYYFKHHSKLNDAVEKQLKLNNRALILDCHSFPNIPMKRSQHKVVPRPDYNIGTDRFHTPKKLIDISVDFFKKRNFTLGIDYPFSGSIVPMEYYQKNKKVESIMLEINRKLYLKEGTNEKSENYGKTKEVVQEYIELLKSEF</sequence>
<dbReference type="EC" id="3.5.1.68" evidence="1"/>
<name>A0ABW5JVZ6_9FLAO</name>
<dbReference type="InterPro" id="IPR007709">
    <property type="entry name" value="N-FG_amidohydro"/>
</dbReference>
<comment type="caution">
    <text evidence="1">The sequence shown here is derived from an EMBL/GenBank/DDBJ whole genome shotgun (WGS) entry which is preliminary data.</text>
</comment>